<proteinExistence type="predicted"/>
<dbReference type="Proteomes" id="UP001262582">
    <property type="component" value="Unassembled WGS sequence"/>
</dbReference>
<organism evidence="1 2">
    <name type="scientific">Autumnicola musiva</name>
    <dbReference type="NCBI Taxonomy" id="3075589"/>
    <lineage>
        <taxon>Bacteria</taxon>
        <taxon>Pseudomonadati</taxon>
        <taxon>Bacteroidota</taxon>
        <taxon>Flavobacteriia</taxon>
        <taxon>Flavobacteriales</taxon>
        <taxon>Flavobacteriaceae</taxon>
        <taxon>Autumnicola</taxon>
    </lineage>
</organism>
<dbReference type="EMBL" id="JAVRHK010000013">
    <property type="protein sequence ID" value="MDT0677891.1"/>
    <property type="molecule type" value="Genomic_DNA"/>
</dbReference>
<evidence type="ECO:0000313" key="2">
    <source>
        <dbReference type="Proteomes" id="UP001262582"/>
    </source>
</evidence>
<gene>
    <name evidence="1" type="ORF">RM539_14995</name>
</gene>
<name>A0ABU3D8P0_9FLAO</name>
<dbReference type="RefSeq" id="WP_311504233.1">
    <property type="nucleotide sequence ID" value="NZ_JAVRHK010000013.1"/>
</dbReference>
<sequence>MKLKNFLIVLALIGNIFYSCDSDDLEYQNEFEASKNVWLEFKESSGNSYQYTVVNGSWVGFSWETTITVESGEIIQRHFEYTSTEGLSEDIPESELQWTEAETEIGTHHNGAEPMTIDEIYNKAEQEWLIERGNATIYFENENNGIISNCGYVEDNCADDCFIGITIDSIKPL</sequence>
<protein>
    <submittedName>
        <fullName evidence="1">Uncharacterized protein</fullName>
    </submittedName>
</protein>
<comment type="caution">
    <text evidence="1">The sequence shown here is derived from an EMBL/GenBank/DDBJ whole genome shotgun (WGS) entry which is preliminary data.</text>
</comment>
<keyword evidence="2" id="KW-1185">Reference proteome</keyword>
<evidence type="ECO:0000313" key="1">
    <source>
        <dbReference type="EMBL" id="MDT0677891.1"/>
    </source>
</evidence>
<accession>A0ABU3D8P0</accession>
<dbReference type="PROSITE" id="PS51257">
    <property type="entry name" value="PROKAR_LIPOPROTEIN"/>
    <property type="match status" value="1"/>
</dbReference>
<reference evidence="1 2" key="1">
    <citation type="submission" date="2023-09" db="EMBL/GenBank/DDBJ databases">
        <authorList>
            <person name="Rey-Velasco X."/>
        </authorList>
    </citation>
    <scope>NUCLEOTIDE SEQUENCE [LARGE SCALE GENOMIC DNA]</scope>
    <source>
        <strain evidence="1 2">F117</strain>
    </source>
</reference>